<evidence type="ECO:0000313" key="5">
    <source>
        <dbReference type="Proteomes" id="UP000663852"/>
    </source>
</evidence>
<evidence type="ECO:0000313" key="2">
    <source>
        <dbReference type="EMBL" id="CAF0849137.1"/>
    </source>
</evidence>
<sequence length="292" mass="34429">MSKPSAEKYSICHTYERSKSVIEERIRVIEKHLKHAQNAIAQFERKISSECEQDHDCLSVLKELNTIIYRLVQEKQQVIKDKFKYQRQIFLLNATDHLLLQNFIDIEPNSGHVSISTIIFRLIKSYIHRLNLLLITWARHVWKATKDQLIIEEDIALLQHRLLSTTLNSTSNLVRKIINNIVTDIQKLNDPLTESTTTNTSSKTAETLSAWRKDIIQEAIFIHQKGLEQIKTTIQTEHEKFYIQNRYKETTCQYQKRVYEAIENRSQHMIKRANCMKQYHLSTSFNPTDHQP</sequence>
<accession>A0A815MVM5</accession>
<reference evidence="3" key="1">
    <citation type="submission" date="2021-02" db="EMBL/GenBank/DDBJ databases">
        <authorList>
            <person name="Nowell W R."/>
        </authorList>
    </citation>
    <scope>NUCLEOTIDE SEQUENCE</scope>
</reference>
<evidence type="ECO:0000313" key="4">
    <source>
        <dbReference type="Proteomes" id="UP000663828"/>
    </source>
</evidence>
<keyword evidence="4" id="KW-1185">Reference proteome</keyword>
<dbReference type="Proteomes" id="UP000663852">
    <property type="component" value="Unassembled WGS sequence"/>
</dbReference>
<keyword evidence="1" id="KW-0175">Coiled coil</keyword>
<comment type="caution">
    <text evidence="3">The sequence shown here is derived from an EMBL/GenBank/DDBJ whole genome shotgun (WGS) entry which is preliminary data.</text>
</comment>
<protein>
    <submittedName>
        <fullName evidence="3">Uncharacterized protein</fullName>
    </submittedName>
</protein>
<dbReference type="AlphaFoldDB" id="A0A815MVM5"/>
<dbReference type="Proteomes" id="UP000663828">
    <property type="component" value="Unassembled WGS sequence"/>
</dbReference>
<gene>
    <name evidence="3" type="ORF">EDS130_LOCUS38012</name>
    <name evidence="2" type="ORF">XAT740_LOCUS5385</name>
</gene>
<dbReference type="EMBL" id="CAJNOJ010000387">
    <property type="protein sequence ID" value="CAF1428182.1"/>
    <property type="molecule type" value="Genomic_DNA"/>
</dbReference>
<organism evidence="3 5">
    <name type="scientific">Adineta ricciae</name>
    <name type="common">Rotifer</name>
    <dbReference type="NCBI Taxonomy" id="249248"/>
    <lineage>
        <taxon>Eukaryota</taxon>
        <taxon>Metazoa</taxon>
        <taxon>Spiralia</taxon>
        <taxon>Gnathifera</taxon>
        <taxon>Rotifera</taxon>
        <taxon>Eurotatoria</taxon>
        <taxon>Bdelloidea</taxon>
        <taxon>Adinetida</taxon>
        <taxon>Adinetidae</taxon>
        <taxon>Adineta</taxon>
    </lineage>
</organism>
<evidence type="ECO:0000256" key="1">
    <source>
        <dbReference type="SAM" id="Coils"/>
    </source>
</evidence>
<evidence type="ECO:0000313" key="3">
    <source>
        <dbReference type="EMBL" id="CAF1428182.1"/>
    </source>
</evidence>
<name>A0A815MVM5_ADIRI</name>
<feature type="coiled-coil region" evidence="1">
    <location>
        <begin position="26"/>
        <end position="53"/>
    </location>
</feature>
<proteinExistence type="predicted"/>
<dbReference type="EMBL" id="CAJNOR010000231">
    <property type="protein sequence ID" value="CAF0849137.1"/>
    <property type="molecule type" value="Genomic_DNA"/>
</dbReference>